<dbReference type="Pfam" id="PF00392">
    <property type="entry name" value="GntR"/>
    <property type="match status" value="1"/>
</dbReference>
<keyword evidence="2" id="KW-0238">DNA-binding</keyword>
<feature type="domain" description="HTH gntR-type" evidence="4">
    <location>
        <begin position="18"/>
        <end position="85"/>
    </location>
</feature>
<evidence type="ECO:0000256" key="1">
    <source>
        <dbReference type="ARBA" id="ARBA00023015"/>
    </source>
</evidence>
<protein>
    <submittedName>
        <fullName evidence="5">HTH-type transcriptional repressor RspR</fullName>
    </submittedName>
</protein>
<evidence type="ECO:0000313" key="6">
    <source>
        <dbReference type="Proteomes" id="UP000693892"/>
    </source>
</evidence>
<dbReference type="PANTHER" id="PTHR43537">
    <property type="entry name" value="TRANSCRIPTIONAL REGULATOR, GNTR FAMILY"/>
    <property type="match status" value="1"/>
</dbReference>
<proteinExistence type="predicted"/>
<sequence length="228" mass="25676">MSRQPSSLPGRPITRAPALVREQVAEYLRDGITSLRLKAGTPLIEREICEATTASRTTVREALRQLETEGLVEVDPGRGAVVKRLSSREVREIYAVRAQLEGLTCQLFAKHSTEEQRIRLRAAVQEMARYQDDPLQMLDQKELFYEVLYEGADNHEVKRLLQGLSRRIKLVQATSLTMPGRPARSLREIEGIVEALEQGDGDLARERCIAHIEAAAATMMDMPHAEIY</sequence>
<evidence type="ECO:0000256" key="2">
    <source>
        <dbReference type="ARBA" id="ARBA00023125"/>
    </source>
</evidence>
<name>A0A916NIB8_9MICO</name>
<gene>
    <name evidence="5" type="primary">rspR</name>
    <name evidence="5" type="ORF">LEUCIP111803_01905</name>
</gene>
<dbReference type="Pfam" id="PF07729">
    <property type="entry name" value="FCD"/>
    <property type="match status" value="1"/>
</dbReference>
<keyword evidence="1" id="KW-0805">Transcription regulation</keyword>
<dbReference type="Proteomes" id="UP000693892">
    <property type="component" value="Unassembled WGS sequence"/>
</dbReference>
<evidence type="ECO:0000256" key="3">
    <source>
        <dbReference type="ARBA" id="ARBA00023163"/>
    </source>
</evidence>
<dbReference type="PANTHER" id="PTHR43537:SF24">
    <property type="entry name" value="GLUCONATE OPERON TRANSCRIPTIONAL REPRESSOR"/>
    <property type="match status" value="1"/>
</dbReference>
<reference evidence="5" key="1">
    <citation type="submission" date="2021-06" db="EMBL/GenBank/DDBJ databases">
        <authorList>
            <person name="Criscuolo A."/>
        </authorList>
    </citation>
    <scope>NUCLEOTIDE SEQUENCE</scope>
    <source>
        <strain evidence="5">CIP111803</strain>
    </source>
</reference>
<dbReference type="GO" id="GO:0003700">
    <property type="term" value="F:DNA-binding transcription factor activity"/>
    <property type="evidence" value="ECO:0007669"/>
    <property type="project" value="InterPro"/>
</dbReference>
<dbReference type="SMART" id="SM00345">
    <property type="entry name" value="HTH_GNTR"/>
    <property type="match status" value="1"/>
</dbReference>
<dbReference type="SMART" id="SM00895">
    <property type="entry name" value="FCD"/>
    <property type="match status" value="1"/>
</dbReference>
<organism evidence="5 6">
    <name type="scientific">Leucobacter soli</name>
    <dbReference type="NCBI Taxonomy" id="2812850"/>
    <lineage>
        <taxon>Bacteria</taxon>
        <taxon>Bacillati</taxon>
        <taxon>Actinomycetota</taxon>
        <taxon>Actinomycetes</taxon>
        <taxon>Micrococcales</taxon>
        <taxon>Microbacteriaceae</taxon>
        <taxon>Leucobacter</taxon>
    </lineage>
</organism>
<comment type="caution">
    <text evidence="5">The sequence shown here is derived from an EMBL/GenBank/DDBJ whole genome shotgun (WGS) entry which is preliminary data.</text>
</comment>
<accession>A0A916NIB8</accession>
<keyword evidence="3" id="KW-0804">Transcription</keyword>
<keyword evidence="6" id="KW-1185">Reference proteome</keyword>
<dbReference type="InterPro" id="IPR011711">
    <property type="entry name" value="GntR_C"/>
</dbReference>
<dbReference type="EMBL" id="CAJVAP010000022">
    <property type="protein sequence ID" value="CAG7615679.1"/>
    <property type="molecule type" value="Genomic_DNA"/>
</dbReference>
<dbReference type="InterPro" id="IPR000524">
    <property type="entry name" value="Tscrpt_reg_HTH_GntR"/>
</dbReference>
<evidence type="ECO:0000259" key="4">
    <source>
        <dbReference type="PROSITE" id="PS50949"/>
    </source>
</evidence>
<evidence type="ECO:0000313" key="5">
    <source>
        <dbReference type="EMBL" id="CAG7615679.1"/>
    </source>
</evidence>
<dbReference type="PROSITE" id="PS50949">
    <property type="entry name" value="HTH_GNTR"/>
    <property type="match status" value="1"/>
</dbReference>
<dbReference type="RefSeq" id="WP_218115812.1">
    <property type="nucleotide sequence ID" value="NZ_CAJVAP010000022.1"/>
</dbReference>
<dbReference type="AlphaFoldDB" id="A0A916NIB8"/>
<dbReference type="GO" id="GO:0003677">
    <property type="term" value="F:DNA binding"/>
    <property type="evidence" value="ECO:0007669"/>
    <property type="project" value="UniProtKB-KW"/>
</dbReference>
<dbReference type="CDD" id="cd07377">
    <property type="entry name" value="WHTH_GntR"/>
    <property type="match status" value="1"/>
</dbReference>